<name>A0AAD1K7L5_9GAMM</name>
<sequence>MAAKGANWEPQLPDGKAFMRWITACPLVASFECGFLPGAGLQEEAWVKSSV</sequence>
<reference evidence="1" key="1">
    <citation type="submission" date="2021-05" db="EMBL/GenBank/DDBJ databases">
        <title>Molecular characterization for Shewanella algae harboring chromosomal blaOXA-55-like strains isolated from clinical and environment sample.</title>
        <authorList>
            <person name="Ohama Y."/>
            <person name="Aoki K."/>
            <person name="Harada S."/>
            <person name="Moriya K."/>
            <person name="Ishii Y."/>
            <person name="Tateda K."/>
        </authorList>
    </citation>
    <scope>NUCLEOTIDE SEQUENCE</scope>
    <source>
        <strain evidence="1">TUM17379</strain>
    </source>
</reference>
<proteinExistence type="predicted"/>
<organism evidence="1 2">
    <name type="scientific">Shewanella algae</name>
    <dbReference type="NCBI Taxonomy" id="38313"/>
    <lineage>
        <taxon>Bacteria</taxon>
        <taxon>Pseudomonadati</taxon>
        <taxon>Pseudomonadota</taxon>
        <taxon>Gammaproteobacteria</taxon>
        <taxon>Alteromonadales</taxon>
        <taxon>Shewanellaceae</taxon>
        <taxon>Shewanella</taxon>
    </lineage>
</organism>
<dbReference type="AlphaFoldDB" id="A0AAD1K7L5"/>
<evidence type="ECO:0000313" key="1">
    <source>
        <dbReference type="EMBL" id="BCV44303.1"/>
    </source>
</evidence>
<evidence type="ECO:0000313" key="2">
    <source>
        <dbReference type="Proteomes" id="UP000825078"/>
    </source>
</evidence>
<dbReference type="EMBL" id="AP024613">
    <property type="protein sequence ID" value="BCV44303.1"/>
    <property type="molecule type" value="Genomic_DNA"/>
</dbReference>
<protein>
    <submittedName>
        <fullName evidence="1">Uncharacterized protein</fullName>
    </submittedName>
</protein>
<dbReference type="Proteomes" id="UP000825078">
    <property type="component" value="Chromosome"/>
</dbReference>
<accession>A0AAD1K7L5</accession>
<gene>
    <name evidence="1" type="ORF">TUM17379_13210</name>
</gene>